<organism evidence="1">
    <name type="scientific">marine metagenome</name>
    <dbReference type="NCBI Taxonomy" id="408172"/>
    <lineage>
        <taxon>unclassified sequences</taxon>
        <taxon>metagenomes</taxon>
        <taxon>ecological metagenomes</taxon>
    </lineage>
</organism>
<accession>A0A381PUM4</accession>
<sequence length="101" mass="10174">MAGLAAGQRLKSTVCATEIMIISAPDGDFELQCGGAPMTDGEGNAGGDVDADYAEGTALGKRYVNEDGGLELLCVKPGDGSLSAGGEALKVKDAKKLPKTD</sequence>
<dbReference type="AlphaFoldDB" id="A0A381PUM4"/>
<reference evidence="1" key="1">
    <citation type="submission" date="2018-05" db="EMBL/GenBank/DDBJ databases">
        <authorList>
            <person name="Lanie J.A."/>
            <person name="Ng W.-L."/>
            <person name="Kazmierczak K.M."/>
            <person name="Andrzejewski T.M."/>
            <person name="Davidsen T.M."/>
            <person name="Wayne K.J."/>
            <person name="Tettelin H."/>
            <person name="Glass J.I."/>
            <person name="Rusch D."/>
            <person name="Podicherti R."/>
            <person name="Tsui H.-C.T."/>
            <person name="Winkler M.E."/>
        </authorList>
    </citation>
    <scope>NUCLEOTIDE SEQUENCE</scope>
</reference>
<protein>
    <submittedName>
        <fullName evidence="1">Uncharacterized protein</fullName>
    </submittedName>
</protein>
<gene>
    <name evidence="1" type="ORF">METZ01_LOCUS23620</name>
</gene>
<evidence type="ECO:0000313" key="1">
    <source>
        <dbReference type="EMBL" id="SUZ70766.1"/>
    </source>
</evidence>
<name>A0A381PUM4_9ZZZZ</name>
<proteinExistence type="predicted"/>
<dbReference type="EMBL" id="UINC01001101">
    <property type="protein sequence ID" value="SUZ70766.1"/>
    <property type="molecule type" value="Genomic_DNA"/>
</dbReference>